<organism evidence="2 3">
    <name type="scientific">Symbiodinium necroappetens</name>
    <dbReference type="NCBI Taxonomy" id="1628268"/>
    <lineage>
        <taxon>Eukaryota</taxon>
        <taxon>Sar</taxon>
        <taxon>Alveolata</taxon>
        <taxon>Dinophyceae</taxon>
        <taxon>Suessiales</taxon>
        <taxon>Symbiodiniaceae</taxon>
        <taxon>Symbiodinium</taxon>
    </lineage>
</organism>
<dbReference type="Proteomes" id="UP000601435">
    <property type="component" value="Unassembled WGS sequence"/>
</dbReference>
<name>A0A812LMN2_9DINO</name>
<comment type="caution">
    <text evidence="2">The sequence shown here is derived from an EMBL/GenBank/DDBJ whole genome shotgun (WGS) entry which is preliminary data.</text>
</comment>
<evidence type="ECO:0000256" key="1">
    <source>
        <dbReference type="SAM" id="MobiDB-lite"/>
    </source>
</evidence>
<reference evidence="2" key="1">
    <citation type="submission" date="2021-02" db="EMBL/GenBank/DDBJ databases">
        <authorList>
            <person name="Dougan E. K."/>
            <person name="Rhodes N."/>
            <person name="Thang M."/>
            <person name="Chan C."/>
        </authorList>
    </citation>
    <scope>NUCLEOTIDE SEQUENCE</scope>
</reference>
<dbReference type="OrthoDB" id="415513at2759"/>
<keyword evidence="3" id="KW-1185">Reference proteome</keyword>
<proteinExistence type="predicted"/>
<evidence type="ECO:0000313" key="3">
    <source>
        <dbReference type="Proteomes" id="UP000601435"/>
    </source>
</evidence>
<dbReference type="EMBL" id="CAJNJA010009542">
    <property type="protein sequence ID" value="CAE7247892.1"/>
    <property type="molecule type" value="Genomic_DNA"/>
</dbReference>
<evidence type="ECO:0000313" key="2">
    <source>
        <dbReference type="EMBL" id="CAE7247892.1"/>
    </source>
</evidence>
<dbReference type="AlphaFoldDB" id="A0A812LMN2"/>
<accession>A0A812LMN2</accession>
<feature type="compositionally biased region" description="Polar residues" evidence="1">
    <location>
        <begin position="124"/>
        <end position="141"/>
    </location>
</feature>
<protein>
    <submittedName>
        <fullName evidence="2">ASPH protein</fullName>
    </submittedName>
</protein>
<feature type="region of interest" description="Disordered" evidence="1">
    <location>
        <begin position="118"/>
        <end position="147"/>
    </location>
</feature>
<sequence>MHVFSSAHSILQEIVGDISVEVEIHHDTEWDIFPEIGESIRHAGAEELCFSVGTCPNQGRWAVGIANGWKGRETAVKLALGFSLLADRSPDDLENFCKNYPEFRVMVAEAGLLPPRGPAKRSAFNASQGQQWQSSPKQNSWSASPAPASGGFPKFVWASLDNTAGLVQEGLPAEGLCVYHDKQFADLFKNGQYVLQEVLGDVGSEVVFTHDPDWEIMPEMAEAIKQAGGEENCYAVASVPSAGIWAVGLAGGWKVRELACKLALSVALVASSGDFDRFGAYPDFVEFAQTAGTPGAMVEEPALKKPKARRL</sequence>
<gene>
    <name evidence="2" type="primary">ASPH</name>
    <name evidence="2" type="ORF">SNEC2469_LOCUS4940</name>
</gene>